<reference evidence="2" key="2">
    <citation type="submission" date="2002-02" db="EMBL/GenBank/DDBJ databases">
        <authorList>
            <person name="Goldammer T."/>
        </authorList>
    </citation>
    <scope>NUCLEOTIDE SEQUENCE</scope>
</reference>
<protein>
    <submittedName>
        <fullName evidence="2">Kiaa0556 protein</fullName>
    </submittedName>
</protein>
<evidence type="ECO:0000256" key="1">
    <source>
        <dbReference type="SAM" id="MobiDB-lite"/>
    </source>
</evidence>
<sequence>QMMNENQIITNSKRKQNAVDPGPTPQNLHQREGD</sequence>
<evidence type="ECO:0000313" key="2">
    <source>
        <dbReference type="EMBL" id="CAD22524.1"/>
    </source>
</evidence>
<accession>Q8WMP7</accession>
<organism evidence="2">
    <name type="scientific">Bos taurus</name>
    <name type="common">Bovine</name>
    <dbReference type="NCBI Taxonomy" id="9913"/>
    <lineage>
        <taxon>Eukaryota</taxon>
        <taxon>Metazoa</taxon>
        <taxon>Chordata</taxon>
        <taxon>Craniata</taxon>
        <taxon>Vertebrata</taxon>
        <taxon>Euteleostomi</taxon>
        <taxon>Mammalia</taxon>
        <taxon>Eutheria</taxon>
        <taxon>Laurasiatheria</taxon>
        <taxon>Artiodactyla</taxon>
        <taxon>Ruminantia</taxon>
        <taxon>Pecora</taxon>
        <taxon>Bovidae</taxon>
        <taxon>Bovinae</taxon>
        <taxon>Bos</taxon>
    </lineage>
</organism>
<dbReference type="SMR" id="Q8WMP7"/>
<proteinExistence type="predicted"/>
<feature type="region of interest" description="Disordered" evidence="1">
    <location>
        <begin position="1"/>
        <end position="34"/>
    </location>
</feature>
<name>Q8WMP7_BOVIN</name>
<dbReference type="AlphaFoldDB" id="Q8WMP7"/>
<feature type="compositionally biased region" description="Polar residues" evidence="1">
    <location>
        <begin position="1"/>
        <end position="11"/>
    </location>
</feature>
<feature type="non-terminal residue" evidence="2">
    <location>
        <position position="34"/>
    </location>
</feature>
<dbReference type="EMBL" id="AJ430035">
    <property type="protein sequence ID" value="CAD22524.1"/>
    <property type="molecule type" value="Genomic_DNA"/>
</dbReference>
<gene>
    <name evidence="2" type="primary">kiaa0556</name>
</gene>
<reference evidence="2" key="1">
    <citation type="journal article" date="2001" name="Cytogenet. Cell Genet.">
        <title>Comparative mapping of five coding DNA sequences on cattle chromosomes 7 and 25.</title>
        <authorList>
            <person name="Goldammer T."/>
            <person name="Kata S.R."/>
            <person name="Brunner R.M."/>
            <person name="Schwerin M."/>
            <person name="Womack J.E."/>
        </authorList>
    </citation>
    <scope>NUCLEOTIDE SEQUENCE</scope>
</reference>
<feature type="non-terminal residue" evidence="2">
    <location>
        <position position="1"/>
    </location>
</feature>